<evidence type="ECO:0000259" key="1">
    <source>
        <dbReference type="Pfam" id="PF13439"/>
    </source>
</evidence>
<dbReference type="Proteomes" id="UP000075502">
    <property type="component" value="Unassembled WGS sequence"/>
</dbReference>
<evidence type="ECO:0000313" key="2">
    <source>
        <dbReference type="EMBL" id="KYG03720.1"/>
    </source>
</evidence>
<name>A0A150TGA4_SORCE</name>
<comment type="caution">
    <text evidence="2">The sequence shown here is derived from an EMBL/GenBank/DDBJ whole genome shotgun (WGS) entry which is preliminary data.</text>
</comment>
<dbReference type="InterPro" id="IPR028098">
    <property type="entry name" value="Glyco_trans_4-like_N"/>
</dbReference>
<dbReference type="Pfam" id="PF13439">
    <property type="entry name" value="Glyco_transf_4"/>
    <property type="match status" value="1"/>
</dbReference>
<proteinExistence type="predicted"/>
<dbReference type="Pfam" id="PF13692">
    <property type="entry name" value="Glyco_trans_1_4"/>
    <property type="match status" value="1"/>
</dbReference>
<evidence type="ECO:0000313" key="3">
    <source>
        <dbReference type="Proteomes" id="UP000075502"/>
    </source>
</evidence>
<dbReference type="Gene3D" id="3.40.50.2000">
    <property type="entry name" value="Glycogen Phosphorylase B"/>
    <property type="match status" value="2"/>
</dbReference>
<sequence length="371" mass="39611">MRVALWGPLPPPDGGLTRWMRTYLDAAPAAGIEAEVIDTSPHSAAVDAKSRFRPARVVRAGESLSELHRLLARRRPDVVHLCTTLFWATARDGLAVELCRRAGVPAVLHLHFSTQIIDWLRALPWPTLQAVRAVLGRAAAVVALAEELREYVQGLVPGGRVVYVPNPVDTEVFHPAAAPRASGAPLRVLFAGLITPHKGVLELARAVLAVDGLTLALAGPRAAGCPADYARRLDEALEALARQGRLDLLGEVPAAAMPEAYRGADIACFPSHAEGLPNVVLEAMASGLPCVVTPVGAVPEVIEGEEGRVALSVAPRDEAALRDALRALRDDPSRRAHLGAAARRRAERRYATRTILGEYAALYAQLTSAAR</sequence>
<protein>
    <submittedName>
        <fullName evidence="2">Glycosyltransferase</fullName>
    </submittedName>
</protein>
<dbReference type="PANTHER" id="PTHR12526:SF636">
    <property type="entry name" value="BLL3647 PROTEIN"/>
    <property type="match status" value="1"/>
</dbReference>
<dbReference type="EMBL" id="JEME01002614">
    <property type="protein sequence ID" value="KYG03720.1"/>
    <property type="molecule type" value="Genomic_DNA"/>
</dbReference>
<dbReference type="PANTHER" id="PTHR12526">
    <property type="entry name" value="GLYCOSYLTRANSFERASE"/>
    <property type="match status" value="1"/>
</dbReference>
<keyword evidence="2" id="KW-0808">Transferase</keyword>
<feature type="domain" description="Glycosyltransferase subfamily 4-like N-terminal" evidence="1">
    <location>
        <begin position="14"/>
        <end position="171"/>
    </location>
</feature>
<organism evidence="2 3">
    <name type="scientific">Sorangium cellulosum</name>
    <name type="common">Polyangium cellulosum</name>
    <dbReference type="NCBI Taxonomy" id="56"/>
    <lineage>
        <taxon>Bacteria</taxon>
        <taxon>Pseudomonadati</taxon>
        <taxon>Myxococcota</taxon>
        <taxon>Polyangia</taxon>
        <taxon>Polyangiales</taxon>
        <taxon>Polyangiaceae</taxon>
        <taxon>Sorangium</taxon>
    </lineage>
</organism>
<dbReference type="SUPFAM" id="SSF53756">
    <property type="entry name" value="UDP-Glycosyltransferase/glycogen phosphorylase"/>
    <property type="match status" value="1"/>
</dbReference>
<dbReference type="CDD" id="cd03801">
    <property type="entry name" value="GT4_PimA-like"/>
    <property type="match status" value="1"/>
</dbReference>
<dbReference type="GO" id="GO:0016757">
    <property type="term" value="F:glycosyltransferase activity"/>
    <property type="evidence" value="ECO:0007669"/>
    <property type="project" value="TreeGrafter"/>
</dbReference>
<gene>
    <name evidence="2" type="ORF">BE21_50235</name>
</gene>
<reference evidence="2 3" key="1">
    <citation type="submission" date="2014-02" db="EMBL/GenBank/DDBJ databases">
        <title>The small core and large imbalanced accessory genome model reveals a collaborative survival strategy of Sorangium cellulosum strains in nature.</title>
        <authorList>
            <person name="Han K."/>
            <person name="Peng R."/>
            <person name="Blom J."/>
            <person name="Li Y.-Z."/>
        </authorList>
    </citation>
    <scope>NUCLEOTIDE SEQUENCE [LARGE SCALE GENOMIC DNA]</scope>
    <source>
        <strain evidence="2 3">So0007-03</strain>
    </source>
</reference>
<accession>A0A150TGA4</accession>
<dbReference type="AlphaFoldDB" id="A0A150TGA4"/>